<dbReference type="AlphaFoldDB" id="A0A4Z2HP88"/>
<reference evidence="1 2" key="1">
    <citation type="submission" date="2019-03" db="EMBL/GenBank/DDBJ databases">
        <title>First draft genome of Liparis tanakae, snailfish: a comprehensive survey of snailfish specific genes.</title>
        <authorList>
            <person name="Kim W."/>
            <person name="Song I."/>
            <person name="Jeong J.-H."/>
            <person name="Kim D."/>
            <person name="Kim S."/>
            <person name="Ryu S."/>
            <person name="Song J.Y."/>
            <person name="Lee S.K."/>
        </authorList>
    </citation>
    <scope>NUCLEOTIDE SEQUENCE [LARGE SCALE GENOMIC DNA]</scope>
    <source>
        <tissue evidence="1">Muscle</tissue>
    </source>
</reference>
<name>A0A4Z2HP88_9TELE</name>
<evidence type="ECO:0000313" key="1">
    <source>
        <dbReference type="EMBL" id="TNN66592.1"/>
    </source>
</evidence>
<gene>
    <name evidence="1" type="ORF">EYF80_023126</name>
</gene>
<dbReference type="Proteomes" id="UP000314294">
    <property type="component" value="Unassembled WGS sequence"/>
</dbReference>
<keyword evidence="2" id="KW-1185">Reference proteome</keyword>
<organism evidence="1 2">
    <name type="scientific">Liparis tanakae</name>
    <name type="common">Tanaka's snailfish</name>
    <dbReference type="NCBI Taxonomy" id="230148"/>
    <lineage>
        <taxon>Eukaryota</taxon>
        <taxon>Metazoa</taxon>
        <taxon>Chordata</taxon>
        <taxon>Craniata</taxon>
        <taxon>Vertebrata</taxon>
        <taxon>Euteleostomi</taxon>
        <taxon>Actinopterygii</taxon>
        <taxon>Neopterygii</taxon>
        <taxon>Teleostei</taxon>
        <taxon>Neoteleostei</taxon>
        <taxon>Acanthomorphata</taxon>
        <taxon>Eupercaria</taxon>
        <taxon>Perciformes</taxon>
        <taxon>Cottioidei</taxon>
        <taxon>Cottales</taxon>
        <taxon>Liparidae</taxon>
        <taxon>Liparis</taxon>
    </lineage>
</organism>
<comment type="caution">
    <text evidence="1">The sequence shown here is derived from an EMBL/GenBank/DDBJ whole genome shotgun (WGS) entry which is preliminary data.</text>
</comment>
<accession>A0A4Z2HP88</accession>
<protein>
    <submittedName>
        <fullName evidence="1">Uncharacterized protein</fullName>
    </submittedName>
</protein>
<sequence length="141" mass="15453">MQRTAMRVWMKPKKAMAGSIPVLLGAGALKQTGALKQARTLKQTRTLGRVLLAWRTFRHLDISFHSSEPPSATFLSFFAFVFTVCSSFTSGSSSFTSGLGSAFSSFSFSPFSVLDETPACPRESEAPLLSSRQSLRVLREH</sequence>
<proteinExistence type="predicted"/>
<evidence type="ECO:0000313" key="2">
    <source>
        <dbReference type="Proteomes" id="UP000314294"/>
    </source>
</evidence>
<dbReference type="EMBL" id="SRLO01000216">
    <property type="protein sequence ID" value="TNN66592.1"/>
    <property type="molecule type" value="Genomic_DNA"/>
</dbReference>